<dbReference type="Proteomes" id="UP000284842">
    <property type="component" value="Unassembled WGS sequence"/>
</dbReference>
<feature type="compositionally biased region" description="Polar residues" evidence="1">
    <location>
        <begin position="73"/>
        <end position="87"/>
    </location>
</feature>
<proteinExistence type="predicted"/>
<accession>A0A409YRA7</accession>
<organism evidence="2 3">
    <name type="scientific">Panaeolus cyanescens</name>
    <dbReference type="NCBI Taxonomy" id="181874"/>
    <lineage>
        <taxon>Eukaryota</taxon>
        <taxon>Fungi</taxon>
        <taxon>Dikarya</taxon>
        <taxon>Basidiomycota</taxon>
        <taxon>Agaricomycotina</taxon>
        <taxon>Agaricomycetes</taxon>
        <taxon>Agaricomycetidae</taxon>
        <taxon>Agaricales</taxon>
        <taxon>Agaricineae</taxon>
        <taxon>Galeropsidaceae</taxon>
        <taxon>Panaeolus</taxon>
    </lineage>
</organism>
<dbReference type="InParanoid" id="A0A409YRA7"/>
<feature type="compositionally biased region" description="Polar residues" evidence="1">
    <location>
        <begin position="1"/>
        <end position="14"/>
    </location>
</feature>
<gene>
    <name evidence="2" type="ORF">CVT24_003281</name>
</gene>
<name>A0A409YRA7_9AGAR</name>
<feature type="region of interest" description="Disordered" evidence="1">
    <location>
        <begin position="1"/>
        <end position="111"/>
    </location>
</feature>
<evidence type="ECO:0000256" key="1">
    <source>
        <dbReference type="SAM" id="MobiDB-lite"/>
    </source>
</evidence>
<evidence type="ECO:0000313" key="2">
    <source>
        <dbReference type="EMBL" id="PPR05536.1"/>
    </source>
</evidence>
<feature type="compositionally biased region" description="Low complexity" evidence="1">
    <location>
        <begin position="153"/>
        <end position="173"/>
    </location>
</feature>
<keyword evidence="3" id="KW-1185">Reference proteome</keyword>
<evidence type="ECO:0000313" key="3">
    <source>
        <dbReference type="Proteomes" id="UP000284842"/>
    </source>
</evidence>
<dbReference type="EMBL" id="NHTK01000795">
    <property type="protein sequence ID" value="PPR05536.1"/>
    <property type="molecule type" value="Genomic_DNA"/>
</dbReference>
<sequence>MSSSKSGDLSNAESPSRVRHSPYKKPHSTHTPSHSPSPKKPMLSSNDPAQGKTAFGQNPYLAAGRHSVPVGRSNGSPDKSSDANKSGNIGPIRQPRGQFRGDPYANTKNDGLTAEQLRHKSLKHHLKVKAHNLEVKRVIEQAAAEVKKYTQEQAASASSSSAPPSNTQPSAQT</sequence>
<comment type="caution">
    <text evidence="2">The sequence shown here is derived from an EMBL/GenBank/DDBJ whole genome shotgun (WGS) entry which is preliminary data.</text>
</comment>
<feature type="compositionally biased region" description="Basic residues" evidence="1">
    <location>
        <begin position="17"/>
        <end position="28"/>
    </location>
</feature>
<protein>
    <submittedName>
        <fullName evidence="2">Uncharacterized protein</fullName>
    </submittedName>
</protein>
<dbReference type="AlphaFoldDB" id="A0A409YRA7"/>
<feature type="region of interest" description="Disordered" evidence="1">
    <location>
        <begin position="147"/>
        <end position="173"/>
    </location>
</feature>
<reference evidence="2 3" key="1">
    <citation type="journal article" date="2018" name="Evol. Lett.">
        <title>Horizontal gene cluster transfer increased hallucinogenic mushroom diversity.</title>
        <authorList>
            <person name="Reynolds H.T."/>
            <person name="Vijayakumar V."/>
            <person name="Gluck-Thaler E."/>
            <person name="Korotkin H.B."/>
            <person name="Matheny P.B."/>
            <person name="Slot J.C."/>
        </authorList>
    </citation>
    <scope>NUCLEOTIDE SEQUENCE [LARGE SCALE GENOMIC DNA]</scope>
    <source>
        <strain evidence="2 3">2629</strain>
    </source>
</reference>